<dbReference type="GO" id="GO:0022900">
    <property type="term" value="P:electron transport chain"/>
    <property type="evidence" value="ECO:0007669"/>
    <property type="project" value="InterPro"/>
</dbReference>
<gene>
    <name evidence="2" type="ORF">C942_03246</name>
</gene>
<dbReference type="Gene3D" id="1.20.120.10">
    <property type="entry name" value="Cytochrome c/b562"/>
    <property type="match status" value="1"/>
</dbReference>
<dbReference type="InterPro" id="IPR002321">
    <property type="entry name" value="Cyt_c_II"/>
</dbReference>
<feature type="coiled-coil region" evidence="1">
    <location>
        <begin position="14"/>
        <end position="41"/>
    </location>
</feature>
<dbReference type="SUPFAM" id="SSF47175">
    <property type="entry name" value="Cytochromes"/>
    <property type="match status" value="1"/>
</dbReference>
<organism evidence="2 3">
    <name type="scientific">Photobacterium marinum</name>
    <dbReference type="NCBI Taxonomy" id="1056511"/>
    <lineage>
        <taxon>Bacteria</taxon>
        <taxon>Pseudomonadati</taxon>
        <taxon>Pseudomonadota</taxon>
        <taxon>Gammaproteobacteria</taxon>
        <taxon>Vibrionales</taxon>
        <taxon>Vibrionaceae</taxon>
        <taxon>Photobacterium</taxon>
    </lineage>
</organism>
<dbReference type="GO" id="GO:0009055">
    <property type="term" value="F:electron transfer activity"/>
    <property type="evidence" value="ECO:0007669"/>
    <property type="project" value="InterPro"/>
</dbReference>
<dbReference type="EMBL" id="AMZO01000034">
    <property type="protein sequence ID" value="ELR63901.1"/>
    <property type="molecule type" value="Genomic_DNA"/>
</dbReference>
<dbReference type="AlphaFoldDB" id="L8J563"/>
<dbReference type="Proteomes" id="UP000011134">
    <property type="component" value="Unassembled WGS sequence"/>
</dbReference>
<keyword evidence="1" id="KW-0175">Coiled coil</keyword>
<evidence type="ECO:0000313" key="2">
    <source>
        <dbReference type="EMBL" id="ELR63901.1"/>
    </source>
</evidence>
<sequence length="132" mass="14979">MPLTSMAQDFANEIQARQQAFSAIETKLEQAEEKLDSNQKDWLSIKLIGAELMEHSQILMSSFPEGSEEGSKAKPAIWDNPDKFQRLLKQMEQGFKALYKASTSLNKSDAEAGLEMASDTCRSCHRSYRSRW</sequence>
<dbReference type="GO" id="GO:0020037">
    <property type="term" value="F:heme binding"/>
    <property type="evidence" value="ECO:0007669"/>
    <property type="project" value="InterPro"/>
</dbReference>
<protein>
    <recommendedName>
        <fullName evidence="4">Cytochrome c</fullName>
    </recommendedName>
</protein>
<keyword evidence="3" id="KW-1185">Reference proteome</keyword>
<dbReference type="PATRIC" id="fig|1056511.3.peg.4171"/>
<evidence type="ECO:0000313" key="3">
    <source>
        <dbReference type="Proteomes" id="UP000011134"/>
    </source>
</evidence>
<name>L8J563_9GAMM</name>
<accession>L8J563</accession>
<comment type="caution">
    <text evidence="2">The sequence shown here is derived from an EMBL/GenBank/DDBJ whole genome shotgun (WGS) entry which is preliminary data.</text>
</comment>
<evidence type="ECO:0000256" key="1">
    <source>
        <dbReference type="SAM" id="Coils"/>
    </source>
</evidence>
<dbReference type="PROSITE" id="PS51009">
    <property type="entry name" value="CYTCII"/>
    <property type="match status" value="1"/>
</dbReference>
<reference evidence="2 3" key="1">
    <citation type="submission" date="2012-12" db="EMBL/GenBank/DDBJ databases">
        <title>Genome Assembly of Photobacterium sp. AK15.</title>
        <authorList>
            <person name="Khatri I."/>
            <person name="Vaidya B."/>
            <person name="Srinivas T.N.R."/>
            <person name="Subramanian S."/>
            <person name="Pinnaka A."/>
        </authorList>
    </citation>
    <scope>NUCLEOTIDE SEQUENCE [LARGE SCALE GENOMIC DNA]</scope>
    <source>
        <strain evidence="2 3">AK15</strain>
    </source>
</reference>
<proteinExistence type="predicted"/>
<dbReference type="InterPro" id="IPR010980">
    <property type="entry name" value="Cyt_c/b562"/>
</dbReference>
<dbReference type="GO" id="GO:0005506">
    <property type="term" value="F:iron ion binding"/>
    <property type="evidence" value="ECO:0007669"/>
    <property type="project" value="InterPro"/>
</dbReference>
<evidence type="ECO:0008006" key="4">
    <source>
        <dbReference type="Google" id="ProtNLM"/>
    </source>
</evidence>
<dbReference type="Pfam" id="PF01322">
    <property type="entry name" value="Cytochrom_C_2"/>
    <property type="match status" value="1"/>
</dbReference>